<dbReference type="OrthoDB" id="540265at2"/>
<name>Q7TU51_PROMP</name>
<accession>Q7TU51</accession>
<reference evidence="1 2" key="1">
    <citation type="journal article" date="2003" name="Nature">
        <title>Genome divergence in two Prochlorococcus ecotypes reflects oceanic niche differentiation.</title>
        <authorList>
            <person name="Rocap G."/>
            <person name="Larimer F.W."/>
            <person name="Lamerdin J.E."/>
            <person name="Malfatti S."/>
            <person name="Chain P."/>
            <person name="Ahlgren N.A."/>
            <person name="Arellano A."/>
            <person name="Coleman M."/>
            <person name="Hauser L."/>
            <person name="Hess W.R."/>
            <person name="Johnson Z.I."/>
            <person name="Land M.L."/>
            <person name="Lindell D."/>
            <person name="Post A.F."/>
            <person name="Regala W."/>
            <person name="Shah M."/>
            <person name="Shaw S.L."/>
            <person name="Steglich C."/>
            <person name="Sullivan M.B."/>
            <person name="Ting C.S."/>
            <person name="Tolonen A."/>
            <person name="Webb E.A."/>
            <person name="Zinser E.R."/>
            <person name="Chisholm S.W."/>
        </authorList>
    </citation>
    <scope>NUCLEOTIDE SEQUENCE [LARGE SCALE GENOMIC DNA]</scope>
    <source>
        <strain evidence="2">CCMP1986 / NIES-2087 / MED4</strain>
    </source>
</reference>
<dbReference type="eggNOG" id="ENOG5030RM1">
    <property type="taxonomic scope" value="Bacteria"/>
</dbReference>
<sequence length="159" mass="18842">MFKKLILCSFLLFTLIGIIYPTKKENTKLFNYCYSLEKILSRNSIQKRKNVSLKVKSISKDIAKFGISKTRGRLIMKMIDQYKISKDSRMIKLIPNNLYCFSGYWIEKVKPGTFESILYSKSKKEINKFIDLKDEVDEVINEINSEYKFIKKEFESLFK</sequence>
<evidence type="ECO:0000313" key="1">
    <source>
        <dbReference type="EMBL" id="CAE19852.1"/>
    </source>
</evidence>
<organism evidence="1 2">
    <name type="scientific">Prochlorococcus marinus subsp. pastoris (strain CCMP1986 / NIES-2087 / MED4)</name>
    <dbReference type="NCBI Taxonomy" id="59919"/>
    <lineage>
        <taxon>Bacteria</taxon>
        <taxon>Bacillati</taxon>
        <taxon>Cyanobacteriota</taxon>
        <taxon>Cyanophyceae</taxon>
        <taxon>Synechococcales</taxon>
        <taxon>Prochlorococcaceae</taxon>
        <taxon>Prochlorococcus</taxon>
    </lineage>
</organism>
<proteinExistence type="predicted"/>
<protein>
    <submittedName>
        <fullName evidence="1">Possible Carbon storage regulator</fullName>
    </submittedName>
</protein>
<dbReference type="EMBL" id="BX548174">
    <property type="protein sequence ID" value="CAE19852.1"/>
    <property type="molecule type" value="Genomic_DNA"/>
</dbReference>
<dbReference type="AlphaFoldDB" id="Q7TU51"/>
<dbReference type="HOGENOM" id="CLU_1667835_0_0_3"/>
<gene>
    <name evidence="1" type="ordered locus">PMM1393</name>
</gene>
<dbReference type="KEGG" id="pmm:PMM1393"/>
<dbReference type="RefSeq" id="WP_011133026.1">
    <property type="nucleotide sequence ID" value="NC_005072.1"/>
</dbReference>
<evidence type="ECO:0000313" key="2">
    <source>
        <dbReference type="Proteomes" id="UP000001026"/>
    </source>
</evidence>
<dbReference type="Proteomes" id="UP000001026">
    <property type="component" value="Chromosome"/>
</dbReference>